<keyword evidence="1" id="KW-1133">Transmembrane helix</keyword>
<dbReference type="InterPro" id="IPR002749">
    <property type="entry name" value="DUF63"/>
</dbReference>
<keyword evidence="1" id="KW-0472">Membrane</keyword>
<feature type="transmembrane region" description="Helical" evidence="1">
    <location>
        <begin position="25"/>
        <end position="43"/>
    </location>
</feature>
<evidence type="ECO:0008006" key="4">
    <source>
        <dbReference type="Google" id="ProtNLM"/>
    </source>
</evidence>
<dbReference type="AlphaFoldDB" id="F2KN62"/>
<dbReference type="KEGG" id="ave:Arcve_0122"/>
<feature type="transmembrane region" description="Helical" evidence="1">
    <location>
        <begin position="242"/>
        <end position="259"/>
    </location>
</feature>
<evidence type="ECO:0000256" key="1">
    <source>
        <dbReference type="SAM" id="Phobius"/>
    </source>
</evidence>
<protein>
    <recommendedName>
        <fullName evidence="4">DUF63 family protein</fullName>
    </recommendedName>
</protein>
<keyword evidence="1" id="KW-0812">Transmembrane</keyword>
<sequence>MLWDFIKKYYIDSIVYKQGYNPVNTLTWALILVAAVILIYRTLKKYDVKFDERFVAGNIPYVILGASVRVVEDAGFLNPPVSYFFMTPLIYVVIFCIAFPTLVLSIRLRGERYWIHYGMLGLVLSCGVLVLLFSNLEVVNAWILPSTIILASLFCSAYRLLTSKFYSPMSNLLSYMVFFSHMVDGWATFFGIQFLGYWELHVLPRFLISTFGPWIMIPAKVIVFAAILYVLDSSRDEEDTELINFVKFVLIVLGLAPGLRDALRMTFQV</sequence>
<keyword evidence="3" id="KW-1185">Reference proteome</keyword>
<feature type="transmembrane region" description="Helical" evidence="1">
    <location>
        <begin position="206"/>
        <end position="230"/>
    </location>
</feature>
<dbReference type="eggNOG" id="arCOG02177">
    <property type="taxonomic scope" value="Archaea"/>
</dbReference>
<dbReference type="EMBL" id="CP002588">
    <property type="protein sequence ID" value="AEA46163.1"/>
    <property type="molecule type" value="Genomic_DNA"/>
</dbReference>
<evidence type="ECO:0000313" key="3">
    <source>
        <dbReference type="Proteomes" id="UP000008136"/>
    </source>
</evidence>
<evidence type="ECO:0000313" key="2">
    <source>
        <dbReference type="EMBL" id="AEA46163.1"/>
    </source>
</evidence>
<dbReference type="GeneID" id="10393214"/>
<gene>
    <name evidence="2" type="ordered locus">Arcve_0122</name>
</gene>
<proteinExistence type="predicted"/>
<dbReference type="Proteomes" id="UP000008136">
    <property type="component" value="Chromosome"/>
</dbReference>
<dbReference type="Pfam" id="PF01889">
    <property type="entry name" value="DUF63"/>
    <property type="match status" value="1"/>
</dbReference>
<dbReference type="PANTHER" id="PTHR40700:SF1">
    <property type="entry name" value="DUF63 DOMAIN-CONTAINING PROTEIN"/>
    <property type="match status" value="1"/>
</dbReference>
<dbReference type="STRING" id="693661.Arcve_0122"/>
<dbReference type="OrthoDB" id="84937at2157"/>
<feature type="transmembrane region" description="Helical" evidence="1">
    <location>
        <begin position="113"/>
        <end position="133"/>
    </location>
</feature>
<reference evidence="2 3" key="1">
    <citation type="submission" date="2011-03" db="EMBL/GenBank/DDBJ databases">
        <title>The complete genome of Archaeoglobus veneficus SNP6.</title>
        <authorList>
            <consortium name="US DOE Joint Genome Institute (JGI-PGF)"/>
            <person name="Lucas S."/>
            <person name="Copeland A."/>
            <person name="Lapidus A."/>
            <person name="Bruce D."/>
            <person name="Goodwin L."/>
            <person name="Pitluck S."/>
            <person name="Kyrpides N."/>
            <person name="Mavromatis K."/>
            <person name="Pagani I."/>
            <person name="Ivanova N."/>
            <person name="Mikhailova N."/>
            <person name="Lu M."/>
            <person name="Detter J.C."/>
            <person name="Tapia R."/>
            <person name="Han C."/>
            <person name="Land M."/>
            <person name="Hauser L."/>
            <person name="Markowitz V."/>
            <person name="Cheng J.-F."/>
            <person name="Hugenholtz P."/>
            <person name="Woyke T."/>
            <person name="Wu D."/>
            <person name="Spring S."/>
            <person name="Brambilla E."/>
            <person name="Klenk H.-P."/>
            <person name="Eisen J.A."/>
        </authorList>
    </citation>
    <scope>NUCLEOTIDE SEQUENCE [LARGE SCALE GENOMIC DNA]</scope>
    <source>
        <strain>SNP6</strain>
    </source>
</reference>
<feature type="transmembrane region" description="Helical" evidence="1">
    <location>
        <begin position="83"/>
        <end position="106"/>
    </location>
</feature>
<dbReference type="RefSeq" id="WP_013682839.1">
    <property type="nucleotide sequence ID" value="NC_015320.1"/>
</dbReference>
<dbReference type="PANTHER" id="PTHR40700">
    <property type="entry name" value="HYPOTHETICAL MEMBRANE PROTEIN, CONSERVED, DUF63 FAMILY"/>
    <property type="match status" value="1"/>
</dbReference>
<name>F2KN62_ARCVS</name>
<feature type="transmembrane region" description="Helical" evidence="1">
    <location>
        <begin position="139"/>
        <end position="161"/>
    </location>
</feature>
<dbReference type="HOGENOM" id="CLU_086260_0_0_2"/>
<organism evidence="2 3">
    <name type="scientific">Archaeoglobus veneficus (strain DSM 11195 / SNP6)</name>
    <dbReference type="NCBI Taxonomy" id="693661"/>
    <lineage>
        <taxon>Archaea</taxon>
        <taxon>Methanobacteriati</taxon>
        <taxon>Methanobacteriota</taxon>
        <taxon>Archaeoglobi</taxon>
        <taxon>Archaeoglobales</taxon>
        <taxon>Archaeoglobaceae</taxon>
        <taxon>Archaeoglobus</taxon>
    </lineage>
</organism>
<feature type="transmembrane region" description="Helical" evidence="1">
    <location>
        <begin position="173"/>
        <end position="194"/>
    </location>
</feature>
<accession>F2KN62</accession>